<dbReference type="Proteomes" id="UP001455088">
    <property type="component" value="Unassembled WGS sequence"/>
</dbReference>
<organism evidence="1 2">
    <name type="scientific">Stenotrophomonas bentonitica</name>
    <dbReference type="NCBI Taxonomy" id="1450134"/>
    <lineage>
        <taxon>Bacteria</taxon>
        <taxon>Pseudomonadati</taxon>
        <taxon>Pseudomonadota</taxon>
        <taxon>Gammaproteobacteria</taxon>
        <taxon>Lysobacterales</taxon>
        <taxon>Lysobacteraceae</taxon>
        <taxon>Stenotrophomonas</taxon>
    </lineage>
</organism>
<dbReference type="PANTHER" id="PTHR43384">
    <property type="entry name" value="SEPTUM SITE-DETERMINING PROTEIN MIND HOMOLOG, CHLOROPLASTIC-RELATED"/>
    <property type="match status" value="1"/>
</dbReference>
<protein>
    <submittedName>
        <fullName evidence="1">Fimbrial protein</fullName>
    </submittedName>
</protein>
<dbReference type="Gene3D" id="3.40.50.2300">
    <property type="match status" value="1"/>
</dbReference>
<sequence length="425" mass="44777">MSATLQLVQPRDASMKLVLFAPDRELATLLSALLPSLGTVQWLDSAAPASALEPLRDTGCVVLLDYRHENAAFSAALTRQLQAQAPELPLVAIGSTHADHMDGVVAALRAGLRDLLDLDSAPQDMEAVLRRAAALAAQGRSSVAVAPPARARMVLLLGVRPGVGSSTLAAHLGVLAGQAALSNPSAAGDAAPADAGTLLLDLGQPTGDLSLYLNVDPSFHFDDALRNAARIDATLARTAMAHHPAGVTLLGQPPGMEGTALPDPGMLMQRLRSVFHTVLCDLGGVPLRQLPVSVLNSADELWLIADQSIGTLVSLDQMLRHLAQVGARDARLQLIINRHDDASGLSPAQIAARFELPLLAVLPDRPTLRSSASHGRLLLQDAPRDPYVRALAPLLSHLDPTAPAPARGWREHLALRLSGSPWKTK</sequence>
<dbReference type="EMBL" id="JBBYHY010000009">
    <property type="protein sequence ID" value="MEL3955209.1"/>
    <property type="molecule type" value="Genomic_DNA"/>
</dbReference>
<reference evidence="1 2" key="1">
    <citation type="submission" date="2024-04" db="EMBL/GenBank/DDBJ databases">
        <title>Bacterial endophytes with biocontrol capabilities against important plant pathogens.</title>
        <authorList>
            <person name="Alayande K.A."/>
        </authorList>
    </citation>
    <scope>NUCLEOTIDE SEQUENCE [LARGE SCALE GENOMIC DNA]</scope>
    <source>
        <strain evidence="1 2">KV22</strain>
    </source>
</reference>
<dbReference type="RefSeq" id="WP_254427872.1">
    <property type="nucleotide sequence ID" value="NZ_JBBYHY010000009.1"/>
</dbReference>
<name>A0ABU9JQT9_9GAMM</name>
<accession>A0ABU9JQT9</accession>
<comment type="caution">
    <text evidence="1">The sequence shown here is derived from an EMBL/GenBank/DDBJ whole genome shotgun (WGS) entry which is preliminary data.</text>
</comment>
<evidence type="ECO:0000313" key="1">
    <source>
        <dbReference type="EMBL" id="MEL3955209.1"/>
    </source>
</evidence>
<proteinExistence type="predicted"/>
<dbReference type="PANTHER" id="PTHR43384:SF13">
    <property type="entry name" value="SLR0110 PROTEIN"/>
    <property type="match status" value="1"/>
</dbReference>
<dbReference type="InterPro" id="IPR050625">
    <property type="entry name" value="ParA/MinD_ATPase"/>
</dbReference>
<keyword evidence="2" id="KW-1185">Reference proteome</keyword>
<dbReference type="SUPFAM" id="SSF52540">
    <property type="entry name" value="P-loop containing nucleoside triphosphate hydrolases"/>
    <property type="match status" value="1"/>
</dbReference>
<evidence type="ECO:0000313" key="2">
    <source>
        <dbReference type="Proteomes" id="UP001455088"/>
    </source>
</evidence>
<gene>
    <name evidence="1" type="ORF">AAE039_16760</name>
</gene>
<dbReference type="Gene3D" id="3.40.50.300">
    <property type="entry name" value="P-loop containing nucleotide triphosphate hydrolases"/>
    <property type="match status" value="1"/>
</dbReference>
<dbReference type="InterPro" id="IPR027417">
    <property type="entry name" value="P-loop_NTPase"/>
</dbReference>